<reference evidence="1 2" key="1">
    <citation type="submission" date="2023-07" db="EMBL/GenBank/DDBJ databases">
        <title>Genomic Encyclopedia of Type Strains, Phase IV (KMG-IV): sequencing the most valuable type-strain genomes for metagenomic binning, comparative biology and taxonomic classification.</title>
        <authorList>
            <person name="Goeker M."/>
        </authorList>
    </citation>
    <scope>NUCLEOTIDE SEQUENCE [LARGE SCALE GENOMIC DNA]</scope>
    <source>
        <strain evidence="1 2">DSM 19598</strain>
    </source>
</reference>
<organism evidence="1 2">
    <name type="scientific">Mesobacillus stamsii</name>
    <dbReference type="NCBI Taxonomy" id="225347"/>
    <lineage>
        <taxon>Bacteria</taxon>
        <taxon>Bacillati</taxon>
        <taxon>Bacillota</taxon>
        <taxon>Bacilli</taxon>
        <taxon>Bacillales</taxon>
        <taxon>Bacillaceae</taxon>
        <taxon>Mesobacillus</taxon>
    </lineage>
</organism>
<gene>
    <name evidence="1" type="ORF">J2S25_003919</name>
</gene>
<protein>
    <submittedName>
        <fullName evidence="1">Uncharacterized protein</fullName>
    </submittedName>
</protein>
<keyword evidence="2" id="KW-1185">Reference proteome</keyword>
<sequence>MYPKQSDAFRDKGSKRAVRKLSVFGNDNDTIDGTGVQWDTGTGTSSHHFFTTGMVGWLHTRWMGCGCRVAGWCENE</sequence>
<dbReference type="EMBL" id="JAUSUN010000044">
    <property type="protein sequence ID" value="MDQ0415692.1"/>
    <property type="molecule type" value="Genomic_DNA"/>
</dbReference>
<comment type="caution">
    <text evidence="1">The sequence shown here is derived from an EMBL/GenBank/DDBJ whole genome shotgun (WGS) entry which is preliminary data.</text>
</comment>
<dbReference type="Proteomes" id="UP001242313">
    <property type="component" value="Unassembled WGS sequence"/>
</dbReference>
<proteinExistence type="predicted"/>
<accession>A0ABU0G2A7</accession>
<evidence type="ECO:0000313" key="1">
    <source>
        <dbReference type="EMBL" id="MDQ0415692.1"/>
    </source>
</evidence>
<name>A0ABU0G2A7_9BACI</name>
<evidence type="ECO:0000313" key="2">
    <source>
        <dbReference type="Proteomes" id="UP001242313"/>
    </source>
</evidence>